<proteinExistence type="predicted"/>
<feature type="domain" description="Bacterial Ig-like" evidence="2">
    <location>
        <begin position="436"/>
        <end position="514"/>
    </location>
</feature>
<dbReference type="Pfam" id="PF16640">
    <property type="entry name" value="Big_3_5"/>
    <property type="match status" value="1"/>
</dbReference>
<dbReference type="RefSeq" id="WP_190078167.1">
    <property type="nucleotide sequence ID" value="NZ_BMTC01000029.1"/>
</dbReference>
<dbReference type="InterPro" id="IPR050583">
    <property type="entry name" value="Mycobacterial_A85_antigen"/>
</dbReference>
<evidence type="ECO:0000256" key="1">
    <source>
        <dbReference type="SAM" id="SignalP"/>
    </source>
</evidence>
<comment type="caution">
    <text evidence="3">The sequence shown here is derived from an EMBL/GenBank/DDBJ whole genome shotgun (WGS) entry which is preliminary data.</text>
</comment>
<dbReference type="Proteomes" id="UP001052655">
    <property type="component" value="Unassembled WGS sequence"/>
</dbReference>
<dbReference type="InterPro" id="IPR000801">
    <property type="entry name" value="Esterase-like"/>
</dbReference>
<evidence type="ECO:0000259" key="2">
    <source>
        <dbReference type="Pfam" id="PF16640"/>
    </source>
</evidence>
<dbReference type="Pfam" id="PF00756">
    <property type="entry name" value="Esterase"/>
    <property type="match status" value="1"/>
</dbReference>
<gene>
    <name evidence="3" type="ORF">Sdagh_52500</name>
</gene>
<dbReference type="InterPro" id="IPR013783">
    <property type="entry name" value="Ig-like_fold"/>
</dbReference>
<dbReference type="SUPFAM" id="SSF53474">
    <property type="entry name" value="alpha/beta-Hydrolases"/>
    <property type="match status" value="1"/>
</dbReference>
<keyword evidence="1" id="KW-0732">Signal</keyword>
<dbReference type="Gene3D" id="3.40.50.1820">
    <property type="entry name" value="alpha/beta hydrolase"/>
    <property type="match status" value="1"/>
</dbReference>
<feature type="chain" id="PRO_5045043709" description="Bacterial Ig-like domain-containing protein" evidence="1">
    <location>
        <begin position="32"/>
        <end position="515"/>
    </location>
</feature>
<feature type="signal peptide" evidence="1">
    <location>
        <begin position="1"/>
        <end position="31"/>
    </location>
</feature>
<protein>
    <recommendedName>
        <fullName evidence="2">Bacterial Ig-like domain-containing protein</fullName>
    </recommendedName>
</protein>
<keyword evidence="4" id="KW-1185">Reference proteome</keyword>
<name>A0ABQ3Q8C5_9ACTN</name>
<organism evidence="3 4">
    <name type="scientific">Streptomyces daghestanicus</name>
    <dbReference type="NCBI Taxonomy" id="66885"/>
    <lineage>
        <taxon>Bacteria</taxon>
        <taxon>Bacillati</taxon>
        <taxon>Actinomycetota</taxon>
        <taxon>Actinomycetes</taxon>
        <taxon>Kitasatosporales</taxon>
        <taxon>Streptomycetaceae</taxon>
        <taxon>Streptomyces</taxon>
    </lineage>
</organism>
<dbReference type="PANTHER" id="PTHR48098:SF1">
    <property type="entry name" value="DIACYLGLYCEROL ACYLTRANSFERASE_MYCOLYLTRANSFERASE AG85A"/>
    <property type="match status" value="1"/>
</dbReference>
<reference evidence="3" key="1">
    <citation type="submission" date="2024-05" db="EMBL/GenBank/DDBJ databases">
        <title>Whole genome shotgun sequence of Streptomyces daghestanicus NBRC 12762.</title>
        <authorList>
            <person name="Komaki H."/>
            <person name="Tamura T."/>
        </authorList>
    </citation>
    <scope>NUCLEOTIDE SEQUENCE</scope>
    <source>
        <strain evidence="3">NBRC 12762</strain>
    </source>
</reference>
<evidence type="ECO:0000313" key="4">
    <source>
        <dbReference type="Proteomes" id="UP001052655"/>
    </source>
</evidence>
<evidence type="ECO:0000313" key="3">
    <source>
        <dbReference type="EMBL" id="GHI33520.1"/>
    </source>
</evidence>
<dbReference type="PANTHER" id="PTHR48098">
    <property type="entry name" value="ENTEROCHELIN ESTERASE-RELATED"/>
    <property type="match status" value="1"/>
</dbReference>
<dbReference type="Gene3D" id="2.60.40.10">
    <property type="entry name" value="Immunoglobulins"/>
    <property type="match status" value="2"/>
</dbReference>
<dbReference type="EMBL" id="BNDX01000014">
    <property type="protein sequence ID" value="GHI33520.1"/>
    <property type="molecule type" value="Genomic_DNA"/>
</dbReference>
<dbReference type="InterPro" id="IPR032109">
    <property type="entry name" value="Big_3_5"/>
</dbReference>
<dbReference type="InterPro" id="IPR029058">
    <property type="entry name" value="AB_hydrolase_fold"/>
</dbReference>
<sequence>MPRITRRVVTPLMLSLALAATLATVGSPSQASPAALGLTVTHTGTGPTGYEVTFRVKDSAATSMRIKGTWSFASTESTSTDPKNADAVAITDWGPGDFPLQSPNQPGEAWPVASMTKDAKTGVWSYTVPLPSGTFDYQFYADCASATLSGCTAKTDPANPAWNDTGSSAVFSQVYVPSDERFGTADLSYTADAPASKQGKLTEVTYPTANTTTGDHQLAVYTPPGYNAKRSTPYPVLVLSHGGGENEIAWSTRGRLRQIVDNLIASGRVQPAIVVMPNGSGLTSGSYTTEITGTVLPYVEAHYNVGTGAADRAFAGTSAYGTQANNFLFKDTTAFGYIGVWSPASGAPAVTVTGQGNTPIDDAYKDPALKKVLGIHLAIGQQDLGGNAPMMTAITEREGLINAGVPFTYYSASGGHTWAFWQQTLHDFLTRVGFRATTTAVTTGTSKLTATVTPASSEPATATGTVQFKADGVDLGKPVKLSDGHAVLRGAASQWSGKTVTVVYSGDKLYNTSTG</sequence>
<accession>A0ABQ3Q8C5</accession>